<protein>
    <recommendedName>
        <fullName evidence="7">Dynamin N-terminal domain-containing protein</fullName>
    </recommendedName>
</protein>
<evidence type="ECO:0000256" key="2">
    <source>
        <dbReference type="ARBA" id="ARBA00022741"/>
    </source>
</evidence>
<dbReference type="AlphaFoldDB" id="D4H4M0"/>
<evidence type="ECO:0000256" key="1">
    <source>
        <dbReference type="ARBA" id="ARBA00004370"/>
    </source>
</evidence>
<dbReference type="Gene3D" id="3.40.50.300">
    <property type="entry name" value="P-loop containing nucleotide triphosphate hydrolases"/>
    <property type="match status" value="1"/>
</dbReference>
<keyword evidence="9" id="KW-1185">Reference proteome</keyword>
<feature type="coiled-coil region" evidence="6">
    <location>
        <begin position="286"/>
        <end position="313"/>
    </location>
</feature>
<keyword evidence="4" id="KW-0342">GTP-binding</keyword>
<dbReference type="Pfam" id="PF00350">
    <property type="entry name" value="Dynamin_N"/>
    <property type="match status" value="1"/>
</dbReference>
<dbReference type="PaxDb" id="522772-Dacet_0620"/>
<dbReference type="InParanoid" id="D4H4M0"/>
<proteinExistence type="predicted"/>
<dbReference type="GO" id="GO:0016020">
    <property type="term" value="C:membrane"/>
    <property type="evidence" value="ECO:0007669"/>
    <property type="project" value="UniProtKB-SubCell"/>
</dbReference>
<dbReference type="KEGG" id="dap:Dacet_0620"/>
<gene>
    <name evidence="8" type="ordered locus">Dacet_0620</name>
</gene>
<evidence type="ECO:0000256" key="4">
    <source>
        <dbReference type="ARBA" id="ARBA00023134"/>
    </source>
</evidence>
<dbReference type="SUPFAM" id="SSF52540">
    <property type="entry name" value="P-loop containing nucleoside triphosphate hydrolases"/>
    <property type="match status" value="1"/>
</dbReference>
<dbReference type="PANTHER" id="PTHR10465">
    <property type="entry name" value="TRANSMEMBRANE GTPASE FZO1"/>
    <property type="match status" value="1"/>
</dbReference>
<dbReference type="RefSeq" id="WP_013009958.1">
    <property type="nucleotide sequence ID" value="NC_013943.1"/>
</dbReference>
<evidence type="ECO:0000259" key="7">
    <source>
        <dbReference type="Pfam" id="PF00350"/>
    </source>
</evidence>
<comment type="subcellular location">
    <subcellularLocation>
        <location evidence="1">Membrane</location>
    </subcellularLocation>
</comment>
<sequence length="577" mass="65306">MLSMQAKYCDYLEKVENELKILDLHSETTQSFKFDEFKEAIINKELTIPVVGAFSAGKSSFINSFLGKDYLSVNITPETAIATELRYSADEKIEAIASSGSPTTYEITEMASVISKSEQFKFIRLYLNNANLKSIAPLILVDMPGLNSPMDLHNRAIIEYIEKGVYYLVLTSIEEGTLTRSMVRQLLDIKEFGKDFSFFLSKTNLRSEKEVEEIKQNLLEQINDYLEMSKEIVSIDDNGGDNLRKLLDKIDPDELIENIFANPLKDQFFTISDSINTAISSFSKTKNENEESLQILESSLNNLIDEKKRLIQETTDQYTNINVDLIVEKIGRKLLDNADELANKALSSDQDELKNTISEIVRHAVIYEMKKIVDNFSDEIVNKFAIKIKEINSETSDFIIPDLWVDKIADSAKKIANYTDSSIKKIIEDRKGRSDTGNMYKTITTALSILSNVLNPVLELVIVFLPNVINMLFKNSNEQRQKEAVKSKIMTEVIPGIKSNVRNNIPPVMKEQLTSIIDNIGSRFEEAITVRKEAVAEAQKKLEKENTDINAQISNYKNALSNINTLANNLIFKIEGA</sequence>
<dbReference type="eggNOG" id="COG0699">
    <property type="taxonomic scope" value="Bacteria"/>
</dbReference>
<dbReference type="STRING" id="522772.Dacet_0620"/>
<evidence type="ECO:0000313" key="9">
    <source>
        <dbReference type="Proteomes" id="UP000002012"/>
    </source>
</evidence>
<keyword evidence="2" id="KW-0547">Nucleotide-binding</keyword>
<dbReference type="InterPro" id="IPR045063">
    <property type="entry name" value="Dynamin_N"/>
</dbReference>
<keyword evidence="3" id="KW-0378">Hydrolase</keyword>
<dbReference type="GO" id="GO:0005525">
    <property type="term" value="F:GTP binding"/>
    <property type="evidence" value="ECO:0007669"/>
    <property type="project" value="UniProtKB-KW"/>
</dbReference>
<accession>D4H4M0</accession>
<dbReference type="HOGENOM" id="CLU_024245_2_0_0"/>
<dbReference type="GO" id="GO:0003924">
    <property type="term" value="F:GTPase activity"/>
    <property type="evidence" value="ECO:0007669"/>
    <property type="project" value="InterPro"/>
</dbReference>
<evidence type="ECO:0000313" key="8">
    <source>
        <dbReference type="EMBL" id="ADD67414.1"/>
    </source>
</evidence>
<keyword evidence="6" id="KW-0175">Coiled coil</keyword>
<dbReference type="Proteomes" id="UP000002012">
    <property type="component" value="Chromosome"/>
</dbReference>
<dbReference type="OrthoDB" id="9816479at2"/>
<dbReference type="PANTHER" id="PTHR10465:SF0">
    <property type="entry name" value="SARCALUMENIN"/>
    <property type="match status" value="1"/>
</dbReference>
<organism evidence="8 9">
    <name type="scientific">Denitrovibrio acetiphilus (strain DSM 12809 / NBRC 114555 / N2460)</name>
    <dbReference type="NCBI Taxonomy" id="522772"/>
    <lineage>
        <taxon>Bacteria</taxon>
        <taxon>Pseudomonadati</taxon>
        <taxon>Deferribacterota</taxon>
        <taxon>Deferribacteres</taxon>
        <taxon>Deferribacterales</taxon>
        <taxon>Geovibrionaceae</taxon>
        <taxon>Denitrovibrio</taxon>
    </lineage>
</organism>
<evidence type="ECO:0000256" key="6">
    <source>
        <dbReference type="SAM" id="Coils"/>
    </source>
</evidence>
<dbReference type="InterPro" id="IPR027417">
    <property type="entry name" value="P-loop_NTPase"/>
</dbReference>
<feature type="domain" description="Dynamin N-terminal" evidence="7">
    <location>
        <begin position="48"/>
        <end position="185"/>
    </location>
</feature>
<dbReference type="InterPro" id="IPR027094">
    <property type="entry name" value="Mitofusin_fam"/>
</dbReference>
<dbReference type="EMBL" id="CP001968">
    <property type="protein sequence ID" value="ADD67414.1"/>
    <property type="molecule type" value="Genomic_DNA"/>
</dbReference>
<reference evidence="8 9" key="1">
    <citation type="journal article" date="2010" name="Stand. Genomic Sci.">
        <title>Complete genome sequence of Denitrovibrio acetiphilus type strain (N2460).</title>
        <authorList>
            <person name="Kiss H."/>
            <person name="Lang E."/>
            <person name="Lapidus A."/>
            <person name="Copeland A."/>
            <person name="Nolan M."/>
            <person name="Glavina Del Rio T."/>
            <person name="Chen F."/>
            <person name="Lucas S."/>
            <person name="Tice H."/>
            <person name="Cheng J.F."/>
            <person name="Han C."/>
            <person name="Goodwin L."/>
            <person name="Pitluck S."/>
            <person name="Liolios K."/>
            <person name="Pati A."/>
            <person name="Ivanova N."/>
            <person name="Mavromatis K."/>
            <person name="Chen A."/>
            <person name="Palaniappan K."/>
            <person name="Land M."/>
            <person name="Hauser L."/>
            <person name="Chang Y.J."/>
            <person name="Jeffries C.D."/>
            <person name="Detter J.C."/>
            <person name="Brettin T."/>
            <person name="Spring S."/>
            <person name="Rohde M."/>
            <person name="Goker M."/>
            <person name="Woyke T."/>
            <person name="Bristow J."/>
            <person name="Eisen J.A."/>
            <person name="Markowitz V."/>
            <person name="Hugenholtz P."/>
            <person name="Kyrpides N.C."/>
            <person name="Klenk H.P."/>
        </authorList>
    </citation>
    <scope>NUCLEOTIDE SEQUENCE [LARGE SCALE GENOMIC DNA]</scope>
    <source>
        <strain evidence="9">DSM 12809 / NBRC 114555 / N2460</strain>
    </source>
</reference>
<feature type="coiled-coil region" evidence="6">
    <location>
        <begin position="532"/>
        <end position="559"/>
    </location>
</feature>
<evidence type="ECO:0000256" key="5">
    <source>
        <dbReference type="ARBA" id="ARBA00023136"/>
    </source>
</evidence>
<name>D4H4M0_DENA2</name>
<evidence type="ECO:0000256" key="3">
    <source>
        <dbReference type="ARBA" id="ARBA00022801"/>
    </source>
</evidence>
<keyword evidence="5" id="KW-0472">Membrane</keyword>